<evidence type="ECO:0000313" key="2">
    <source>
        <dbReference type="EMBL" id="GFD12396.1"/>
    </source>
</evidence>
<feature type="compositionally biased region" description="Polar residues" evidence="1">
    <location>
        <begin position="23"/>
        <end position="32"/>
    </location>
</feature>
<protein>
    <submittedName>
        <fullName evidence="2">Uncharacterized protein</fullName>
    </submittedName>
</protein>
<accession>A0A699TTH8</accession>
<organism evidence="2">
    <name type="scientific">Tanacetum cinerariifolium</name>
    <name type="common">Dalmatian daisy</name>
    <name type="synonym">Chrysanthemum cinerariifolium</name>
    <dbReference type="NCBI Taxonomy" id="118510"/>
    <lineage>
        <taxon>Eukaryota</taxon>
        <taxon>Viridiplantae</taxon>
        <taxon>Streptophyta</taxon>
        <taxon>Embryophyta</taxon>
        <taxon>Tracheophyta</taxon>
        <taxon>Spermatophyta</taxon>
        <taxon>Magnoliopsida</taxon>
        <taxon>eudicotyledons</taxon>
        <taxon>Gunneridae</taxon>
        <taxon>Pentapetalae</taxon>
        <taxon>asterids</taxon>
        <taxon>campanulids</taxon>
        <taxon>Asterales</taxon>
        <taxon>Asteraceae</taxon>
        <taxon>Asteroideae</taxon>
        <taxon>Anthemideae</taxon>
        <taxon>Anthemidinae</taxon>
        <taxon>Tanacetum</taxon>
    </lineage>
</organism>
<dbReference type="AlphaFoldDB" id="A0A699TTH8"/>
<name>A0A699TTH8_TANCI</name>
<proteinExistence type="predicted"/>
<gene>
    <name evidence="2" type="ORF">Tci_884365</name>
</gene>
<evidence type="ECO:0000256" key="1">
    <source>
        <dbReference type="SAM" id="MobiDB-lite"/>
    </source>
</evidence>
<feature type="compositionally biased region" description="Polar residues" evidence="1">
    <location>
        <begin position="1"/>
        <end position="16"/>
    </location>
</feature>
<feature type="non-terminal residue" evidence="2">
    <location>
        <position position="67"/>
    </location>
</feature>
<reference evidence="2" key="1">
    <citation type="journal article" date="2019" name="Sci. Rep.">
        <title>Draft genome of Tanacetum cinerariifolium, the natural source of mosquito coil.</title>
        <authorList>
            <person name="Yamashiro T."/>
            <person name="Shiraishi A."/>
            <person name="Satake H."/>
            <person name="Nakayama K."/>
        </authorList>
    </citation>
    <scope>NUCLEOTIDE SEQUENCE</scope>
</reference>
<dbReference type="EMBL" id="BKCJ011265272">
    <property type="protein sequence ID" value="GFD12396.1"/>
    <property type="molecule type" value="Genomic_DNA"/>
</dbReference>
<sequence>MNETVPSAFNVELSSTKPEKDLSQSNRPTTSIIKDWISDLDDESEGEPMTAQKAPSFVQTTEHVKTH</sequence>
<feature type="region of interest" description="Disordered" evidence="1">
    <location>
        <begin position="1"/>
        <end position="67"/>
    </location>
</feature>
<comment type="caution">
    <text evidence="2">The sequence shown here is derived from an EMBL/GenBank/DDBJ whole genome shotgun (WGS) entry which is preliminary data.</text>
</comment>